<dbReference type="PATRIC" id="fig|1229908.8.peg.1204"/>
<dbReference type="CDD" id="cd01144">
    <property type="entry name" value="BtuF"/>
    <property type="match status" value="1"/>
</dbReference>
<dbReference type="KEGG" id="nkr:NKOR_05525"/>
<dbReference type="AlphaFoldDB" id="K0B980"/>
<evidence type="ECO:0000259" key="1">
    <source>
        <dbReference type="PROSITE" id="PS50983"/>
    </source>
</evidence>
<sequence length="368" mass="42603">MLVDGRLTPFIRDLQTLFHVHIEDKQFGFAITPYHNSYKTEVSYRRYNKIEFKNFYISKKLMAINRIVSFLPSATELLYEFGVQDKLFGVTHECKFPHEAIFKPQIIDTVIDSEKLSSDEINTQTCQLLKNGKDIFVLNEKNLLKANPDMIISQETCEVCAAYNNQVNKALQILENKPIIYSMDPHNIQEIIESVTKLGMILEKESRAKEITDLLEKRILSIKNKQTKNKPRVLAIEWLEPFFTAGHWVPEMVQIAGGVNLISKTGEHSRRMEFQEILDSDPDIIVLMPCGFDVKRTISEFEIMLRENKAWNSLRAVKNKRVFAVDANSFFSKPSIRTIEGVEILAKIFHPEIYDDVKIPKTFQNIKI</sequence>
<dbReference type="InterPro" id="IPR051030">
    <property type="entry name" value="Vitamin_B12-ABC_binding"/>
</dbReference>
<dbReference type="PANTHER" id="PTHR42860">
    <property type="entry name" value="VITAMIN B12-BINDING PROTEIN"/>
    <property type="match status" value="1"/>
</dbReference>
<proteinExistence type="predicted"/>
<dbReference type="HOGENOM" id="CLU_038034_9_1_2"/>
<dbReference type="SUPFAM" id="SSF53807">
    <property type="entry name" value="Helical backbone' metal receptor"/>
    <property type="match status" value="1"/>
</dbReference>
<protein>
    <submittedName>
        <fullName evidence="2">Periplasmic binding protein</fullName>
    </submittedName>
</protein>
<dbReference type="STRING" id="1229908.NKOR_05525"/>
<reference evidence="2 3" key="1">
    <citation type="journal article" date="2012" name="J. Bacteriol.">
        <title>Draft Genome Sequence of an Ammonia-Oxidizing Archaeon, "Candidatus Nitrosopumilus koreensis" AR1, from Marine Sediment.</title>
        <authorList>
            <person name="Park S.J."/>
            <person name="Kim J.G."/>
            <person name="Jung M.Y."/>
            <person name="Kim S.J."/>
            <person name="Cha I.T."/>
            <person name="Kwon K."/>
            <person name="Lee J.H."/>
            <person name="Rhee S.K."/>
        </authorList>
    </citation>
    <scope>NUCLEOTIDE SEQUENCE [LARGE SCALE GENOMIC DNA]</scope>
    <source>
        <strain evidence="2 3">AR1</strain>
    </source>
</reference>
<dbReference type="PANTHER" id="PTHR42860:SF1">
    <property type="entry name" value="VITAMIN B12-BINDING PROTEIN"/>
    <property type="match status" value="1"/>
</dbReference>
<accession>K0B980</accession>
<dbReference type="Proteomes" id="UP000006101">
    <property type="component" value="Chromosome"/>
</dbReference>
<dbReference type="Pfam" id="PF01497">
    <property type="entry name" value="Peripla_BP_2"/>
    <property type="match status" value="1"/>
</dbReference>
<keyword evidence="3" id="KW-1185">Reference proteome</keyword>
<dbReference type="InterPro" id="IPR002491">
    <property type="entry name" value="ABC_transptr_periplasmic_BD"/>
</dbReference>
<gene>
    <name evidence="2" type="ORF">NKOR_05525</name>
</gene>
<name>K0B980_9ARCH</name>
<evidence type="ECO:0000313" key="2">
    <source>
        <dbReference type="EMBL" id="AFS80991.1"/>
    </source>
</evidence>
<evidence type="ECO:0000313" key="3">
    <source>
        <dbReference type="Proteomes" id="UP000006101"/>
    </source>
</evidence>
<organism evidence="2 3">
    <name type="scientific">Candidatus Nitrosopumilus koreensis AR1</name>
    <dbReference type="NCBI Taxonomy" id="1229908"/>
    <lineage>
        <taxon>Archaea</taxon>
        <taxon>Nitrososphaerota</taxon>
        <taxon>Nitrososphaeria</taxon>
        <taxon>Nitrosopumilales</taxon>
        <taxon>Nitrosopumilaceae</taxon>
        <taxon>Nitrosopumilus</taxon>
    </lineage>
</organism>
<dbReference type="PROSITE" id="PS50983">
    <property type="entry name" value="FE_B12_PBP"/>
    <property type="match status" value="1"/>
</dbReference>
<feature type="domain" description="Fe/B12 periplasmic-binding" evidence="1">
    <location>
        <begin position="66"/>
        <end position="353"/>
    </location>
</feature>
<dbReference type="Gene3D" id="3.40.50.1980">
    <property type="entry name" value="Nitrogenase molybdenum iron protein domain"/>
    <property type="match status" value="2"/>
</dbReference>
<dbReference type="EMBL" id="CP003842">
    <property type="protein sequence ID" value="AFS80991.1"/>
    <property type="molecule type" value="Genomic_DNA"/>
</dbReference>